<dbReference type="PROSITE" id="PS00036">
    <property type="entry name" value="BZIP_BASIC"/>
    <property type="match status" value="1"/>
</dbReference>
<feature type="compositionally biased region" description="Low complexity" evidence="1">
    <location>
        <begin position="212"/>
        <end position="222"/>
    </location>
</feature>
<reference evidence="3" key="2">
    <citation type="submission" date="2023-06" db="EMBL/GenBank/DDBJ databases">
        <authorList>
            <consortium name="Lawrence Berkeley National Laboratory"/>
            <person name="Haridas S."/>
            <person name="Hensen N."/>
            <person name="Bonometti L."/>
            <person name="Westerberg I."/>
            <person name="Brannstrom I.O."/>
            <person name="Guillou S."/>
            <person name="Cros-Aarteil S."/>
            <person name="Calhoun S."/>
            <person name="Kuo A."/>
            <person name="Mondo S."/>
            <person name="Pangilinan J."/>
            <person name="Riley R."/>
            <person name="LaButti K."/>
            <person name="Andreopoulos B."/>
            <person name="Lipzen A."/>
            <person name="Chen C."/>
            <person name="Yanf M."/>
            <person name="Daum C."/>
            <person name="Ng V."/>
            <person name="Clum A."/>
            <person name="Steindorff A."/>
            <person name="Ohm R."/>
            <person name="Martin F."/>
            <person name="Silar P."/>
            <person name="Natvig D."/>
            <person name="Lalanne C."/>
            <person name="Gautier V."/>
            <person name="Ament-velasquez S.L."/>
            <person name="Kruys A."/>
            <person name="Hutchinson M.I."/>
            <person name="Powell A.J."/>
            <person name="Barry K."/>
            <person name="Miller A.N."/>
            <person name="Grigoriev I.V."/>
            <person name="Debuchy R."/>
            <person name="Gladieux P."/>
            <person name="Thoren M.H."/>
            <person name="Johannesson H."/>
        </authorList>
    </citation>
    <scope>NUCLEOTIDE SEQUENCE</scope>
    <source>
        <strain evidence="3">CBS 232.78</strain>
    </source>
</reference>
<evidence type="ECO:0000259" key="2">
    <source>
        <dbReference type="PROSITE" id="PS00036"/>
    </source>
</evidence>
<dbReference type="InterPro" id="IPR004827">
    <property type="entry name" value="bZIP"/>
</dbReference>
<dbReference type="GO" id="GO:0003700">
    <property type="term" value="F:DNA-binding transcription factor activity"/>
    <property type="evidence" value="ECO:0007669"/>
    <property type="project" value="InterPro"/>
</dbReference>
<organism evidence="3 4">
    <name type="scientific">Podospora didyma</name>
    <dbReference type="NCBI Taxonomy" id="330526"/>
    <lineage>
        <taxon>Eukaryota</taxon>
        <taxon>Fungi</taxon>
        <taxon>Dikarya</taxon>
        <taxon>Ascomycota</taxon>
        <taxon>Pezizomycotina</taxon>
        <taxon>Sordariomycetes</taxon>
        <taxon>Sordariomycetidae</taxon>
        <taxon>Sordariales</taxon>
        <taxon>Podosporaceae</taxon>
        <taxon>Podospora</taxon>
    </lineage>
</organism>
<feature type="compositionally biased region" description="Acidic residues" evidence="1">
    <location>
        <begin position="24"/>
        <end position="36"/>
    </location>
</feature>
<dbReference type="PANTHER" id="PTHR39607">
    <property type="entry name" value="XANTHOCILLIN BIOSYNTHESIS CLUSTER TRANSCRIPTION FACTOR XANC-RELATED"/>
    <property type="match status" value="1"/>
</dbReference>
<name>A0AAE0KKP8_9PEZI</name>
<sequence length="257" mass="28883">MSSYQPPEEDQDFIQDSITYEYWAEAEAEPEEDIEELSTPRQTRAPSLPASQLSKGRSRRRGSKAPQSGSDTEKESAKMSSRSSKHHSSSSSSSSKKDKSKGKTKTDDWTEVTEPEERRRIQNRIAQRKFREKAREQRDQAQRDAQNQQYAGSSYTVPGPEDIAEEGDLSGLPWGSFSMQHIVARGHHAASQQGSRRETDLRPEEHHNPYLAPYAGAGYAAPMSSYDGRDTSSGDDNVYFNGQSPFYYNWDGGDSSR</sequence>
<keyword evidence="4" id="KW-1185">Reference proteome</keyword>
<feature type="compositionally biased region" description="Basic and acidic residues" evidence="1">
    <location>
        <begin position="133"/>
        <end position="142"/>
    </location>
</feature>
<dbReference type="PANTHER" id="PTHR39607:SF2">
    <property type="entry name" value="BZIP DOMAIN-CONTAINING PROTEIN"/>
    <property type="match status" value="1"/>
</dbReference>
<feature type="compositionally biased region" description="Basic and acidic residues" evidence="1">
    <location>
        <begin position="195"/>
        <end position="208"/>
    </location>
</feature>
<dbReference type="InterPro" id="IPR052635">
    <property type="entry name" value="Sec_Metab_Biosynth_Reg"/>
</dbReference>
<reference evidence="3" key="1">
    <citation type="journal article" date="2023" name="Mol. Phylogenet. Evol.">
        <title>Genome-scale phylogeny and comparative genomics of the fungal order Sordariales.</title>
        <authorList>
            <person name="Hensen N."/>
            <person name="Bonometti L."/>
            <person name="Westerberg I."/>
            <person name="Brannstrom I.O."/>
            <person name="Guillou S."/>
            <person name="Cros-Aarteil S."/>
            <person name="Calhoun S."/>
            <person name="Haridas S."/>
            <person name="Kuo A."/>
            <person name="Mondo S."/>
            <person name="Pangilinan J."/>
            <person name="Riley R."/>
            <person name="LaButti K."/>
            <person name="Andreopoulos B."/>
            <person name="Lipzen A."/>
            <person name="Chen C."/>
            <person name="Yan M."/>
            <person name="Daum C."/>
            <person name="Ng V."/>
            <person name="Clum A."/>
            <person name="Steindorff A."/>
            <person name="Ohm R.A."/>
            <person name="Martin F."/>
            <person name="Silar P."/>
            <person name="Natvig D.O."/>
            <person name="Lalanne C."/>
            <person name="Gautier V."/>
            <person name="Ament-Velasquez S.L."/>
            <person name="Kruys A."/>
            <person name="Hutchinson M.I."/>
            <person name="Powell A.J."/>
            <person name="Barry K."/>
            <person name="Miller A.N."/>
            <person name="Grigoriev I.V."/>
            <person name="Debuchy R."/>
            <person name="Gladieux P."/>
            <person name="Hiltunen Thoren M."/>
            <person name="Johannesson H."/>
        </authorList>
    </citation>
    <scope>NUCLEOTIDE SEQUENCE</scope>
    <source>
        <strain evidence="3">CBS 232.78</strain>
    </source>
</reference>
<evidence type="ECO:0000313" key="4">
    <source>
        <dbReference type="Proteomes" id="UP001285441"/>
    </source>
</evidence>
<feature type="domain" description="BZIP" evidence="2">
    <location>
        <begin position="118"/>
        <end position="133"/>
    </location>
</feature>
<evidence type="ECO:0000256" key="1">
    <source>
        <dbReference type="SAM" id="MobiDB-lite"/>
    </source>
</evidence>
<gene>
    <name evidence="3" type="ORF">B0H63DRAFT_525304</name>
</gene>
<evidence type="ECO:0000313" key="3">
    <source>
        <dbReference type="EMBL" id="KAK3378047.1"/>
    </source>
</evidence>
<feature type="region of interest" description="Disordered" evidence="1">
    <location>
        <begin position="1"/>
        <end position="238"/>
    </location>
</feature>
<accession>A0AAE0KKP8</accession>
<dbReference type="AlphaFoldDB" id="A0AAE0KKP8"/>
<dbReference type="EMBL" id="JAULSW010000006">
    <property type="protein sequence ID" value="KAK3378047.1"/>
    <property type="molecule type" value="Genomic_DNA"/>
</dbReference>
<comment type="caution">
    <text evidence="3">The sequence shown here is derived from an EMBL/GenBank/DDBJ whole genome shotgun (WGS) entry which is preliminary data.</text>
</comment>
<dbReference type="CDD" id="cd14688">
    <property type="entry name" value="bZIP_YAP"/>
    <property type="match status" value="1"/>
</dbReference>
<proteinExistence type="predicted"/>
<feature type="compositionally biased region" description="Polar residues" evidence="1">
    <location>
        <begin position="39"/>
        <end position="53"/>
    </location>
</feature>
<dbReference type="Proteomes" id="UP001285441">
    <property type="component" value="Unassembled WGS sequence"/>
</dbReference>
<protein>
    <recommendedName>
        <fullName evidence="2">BZIP domain-containing protein</fullName>
    </recommendedName>
</protein>